<name>A0A850LD53_9RHOB</name>
<dbReference type="GO" id="GO:0006799">
    <property type="term" value="P:polyphosphate biosynthetic process"/>
    <property type="evidence" value="ECO:0007669"/>
    <property type="project" value="UniProtKB-ARBA"/>
</dbReference>
<dbReference type="InterPro" id="IPR033469">
    <property type="entry name" value="CYTH-like_dom_sf"/>
</dbReference>
<evidence type="ECO:0000259" key="1">
    <source>
        <dbReference type="Pfam" id="PF09359"/>
    </source>
</evidence>
<dbReference type="Pfam" id="PF09359">
    <property type="entry name" value="VTC"/>
    <property type="match status" value="1"/>
</dbReference>
<dbReference type="SUPFAM" id="SSF55154">
    <property type="entry name" value="CYTH-like phosphatases"/>
    <property type="match status" value="1"/>
</dbReference>
<dbReference type="RefSeq" id="WP_011047264.1">
    <property type="nucleotide sequence ID" value="NZ_CP076685.1"/>
</dbReference>
<evidence type="ECO:0000313" key="3">
    <source>
        <dbReference type="Proteomes" id="UP000565723"/>
    </source>
</evidence>
<dbReference type="CDD" id="cd07750">
    <property type="entry name" value="PolyPPase_VTC_like"/>
    <property type="match status" value="1"/>
</dbReference>
<dbReference type="Gene3D" id="3.20.100.30">
    <property type="entry name" value="VTC, catalytic tunnel domain"/>
    <property type="match status" value="1"/>
</dbReference>
<dbReference type="InterPro" id="IPR018966">
    <property type="entry name" value="VTC_domain"/>
</dbReference>
<evidence type="ECO:0000313" key="2">
    <source>
        <dbReference type="EMBL" id="NVK95944.1"/>
    </source>
</evidence>
<dbReference type="Proteomes" id="UP000565723">
    <property type="component" value="Unassembled WGS sequence"/>
</dbReference>
<gene>
    <name evidence="2" type="ORF">HW564_03340</name>
</gene>
<reference evidence="2 3" key="1">
    <citation type="journal article" date="2020" name="Proc. Natl. Acad. Sci. U.S.A.">
        <title>Ecological drivers of bacterial community assembly in synthetic phycospheres.</title>
        <authorList>
            <person name="Fu H."/>
            <person name="Uchimiya M."/>
            <person name="Gore J."/>
            <person name="Moran M.A."/>
        </authorList>
    </citation>
    <scope>NUCLEOTIDE SEQUENCE [LARGE SCALE GENOMIC DNA]</scope>
    <source>
        <strain evidence="2">HF-Din03</strain>
    </source>
</reference>
<organism evidence="2 3">
    <name type="scientific">Ruegeria pomeroyi</name>
    <dbReference type="NCBI Taxonomy" id="89184"/>
    <lineage>
        <taxon>Bacteria</taxon>
        <taxon>Pseudomonadati</taxon>
        <taxon>Pseudomonadota</taxon>
        <taxon>Alphaproteobacteria</taxon>
        <taxon>Rhodobacterales</taxon>
        <taxon>Roseobacteraceae</taxon>
        <taxon>Ruegeria</taxon>
    </lineage>
</organism>
<accession>A0A850LD53</accession>
<dbReference type="SMR" id="A0A850LD53"/>
<protein>
    <submittedName>
        <fullName evidence="2">Polyphosphate polymerase domain-containing protein</fullName>
    </submittedName>
</protein>
<comment type="caution">
    <text evidence="2">The sequence shown here is derived from an EMBL/GenBank/DDBJ whole genome shotgun (WGS) entry which is preliminary data.</text>
</comment>
<dbReference type="AlphaFoldDB" id="A0A850LD53"/>
<proteinExistence type="predicted"/>
<feature type="domain" description="VTC" evidence="1">
    <location>
        <begin position="4"/>
        <end position="194"/>
    </location>
</feature>
<sequence>MSFRIEEKIVLTASDMARLQADLQARGMVPLYPARLIRSVYFDTSGLQMFSDSEEGVLPRKKVRLRRYPEQADAGAVLETKISSVEGRFKTALPVAPETERRLLRQGHFDRDYGTLQAMVAVSYRRAYYSLDGLRITFDRDIAYARPDGQTARREAWTVCELKAPAEAPLDALHHILPVPRRRFSKFCNGVSAVIARA</sequence>
<dbReference type="EMBL" id="JABXIY010000008">
    <property type="protein sequence ID" value="NVK95944.1"/>
    <property type="molecule type" value="Genomic_DNA"/>
</dbReference>
<dbReference type="InterPro" id="IPR042267">
    <property type="entry name" value="VTC_sf"/>
</dbReference>